<dbReference type="PANTHER" id="PTHR47894">
    <property type="entry name" value="HTH-TYPE TRANSCRIPTIONAL REGULATOR GADX"/>
    <property type="match status" value="1"/>
</dbReference>
<sequence>MTDQLTELLEQRLAHNPSLSQASAIFGCSQRVLQRKLKQESQSFQQVLTRVRLRKACDYLKYSTMSLMQISQRLGFREQSSFNHFFVGQMGQSPRAYRQQTKAESQSVMQAE</sequence>
<organism evidence="6 7">
    <name type="scientific">Endozoicomonas elysicola</name>
    <dbReference type="NCBI Taxonomy" id="305900"/>
    <lineage>
        <taxon>Bacteria</taxon>
        <taxon>Pseudomonadati</taxon>
        <taxon>Pseudomonadota</taxon>
        <taxon>Gammaproteobacteria</taxon>
        <taxon>Oceanospirillales</taxon>
        <taxon>Endozoicomonadaceae</taxon>
        <taxon>Endozoicomonas</taxon>
    </lineage>
</organism>
<evidence type="ECO:0000313" key="6">
    <source>
        <dbReference type="EMBL" id="KEI71066.1"/>
    </source>
</evidence>
<protein>
    <recommendedName>
        <fullName evidence="5">HTH araC/xylS-type domain-containing protein</fullName>
    </recommendedName>
</protein>
<evidence type="ECO:0000313" key="7">
    <source>
        <dbReference type="Proteomes" id="UP000027997"/>
    </source>
</evidence>
<accession>A0A081KA90</accession>
<dbReference type="SUPFAM" id="SSF46689">
    <property type="entry name" value="Homeodomain-like"/>
    <property type="match status" value="1"/>
</dbReference>
<keyword evidence="2" id="KW-0238">DNA-binding</keyword>
<dbReference type="PROSITE" id="PS01124">
    <property type="entry name" value="HTH_ARAC_FAMILY_2"/>
    <property type="match status" value="1"/>
</dbReference>
<dbReference type="GO" id="GO:0005829">
    <property type="term" value="C:cytosol"/>
    <property type="evidence" value="ECO:0007669"/>
    <property type="project" value="TreeGrafter"/>
</dbReference>
<dbReference type="STRING" id="305900.GV64_10195"/>
<dbReference type="InterPro" id="IPR009057">
    <property type="entry name" value="Homeodomain-like_sf"/>
</dbReference>
<dbReference type="EMBL" id="JOJP01000001">
    <property type="protein sequence ID" value="KEI71066.1"/>
    <property type="molecule type" value="Genomic_DNA"/>
</dbReference>
<comment type="caution">
    <text evidence="6">The sequence shown here is derived from an EMBL/GenBank/DDBJ whole genome shotgun (WGS) entry which is preliminary data.</text>
</comment>
<keyword evidence="7" id="KW-1185">Reference proteome</keyword>
<evidence type="ECO:0000256" key="2">
    <source>
        <dbReference type="ARBA" id="ARBA00023125"/>
    </source>
</evidence>
<dbReference type="GO" id="GO:0000976">
    <property type="term" value="F:transcription cis-regulatory region binding"/>
    <property type="evidence" value="ECO:0007669"/>
    <property type="project" value="TreeGrafter"/>
</dbReference>
<evidence type="ECO:0000256" key="4">
    <source>
        <dbReference type="SAM" id="MobiDB-lite"/>
    </source>
</evidence>
<keyword evidence="1" id="KW-0805">Transcription regulation</keyword>
<gene>
    <name evidence="6" type="ORF">GV64_10195</name>
</gene>
<proteinExistence type="predicted"/>
<feature type="domain" description="HTH araC/xylS-type" evidence="5">
    <location>
        <begin position="3"/>
        <end position="100"/>
    </location>
</feature>
<dbReference type="eggNOG" id="COG2207">
    <property type="taxonomic scope" value="Bacteria"/>
</dbReference>
<dbReference type="Gene3D" id="1.10.10.60">
    <property type="entry name" value="Homeodomain-like"/>
    <property type="match status" value="1"/>
</dbReference>
<name>A0A081KA90_9GAMM</name>
<dbReference type="Pfam" id="PF12833">
    <property type="entry name" value="HTH_18"/>
    <property type="match status" value="1"/>
</dbReference>
<evidence type="ECO:0000256" key="3">
    <source>
        <dbReference type="ARBA" id="ARBA00023163"/>
    </source>
</evidence>
<feature type="region of interest" description="Disordered" evidence="4">
    <location>
        <begin position="92"/>
        <end position="112"/>
    </location>
</feature>
<dbReference type="RefSeq" id="WP_020585042.1">
    <property type="nucleotide sequence ID" value="NZ_JOJP01000001.1"/>
</dbReference>
<reference evidence="6 7" key="1">
    <citation type="submission" date="2014-06" db="EMBL/GenBank/DDBJ databases">
        <title>Whole Genome Sequences of Three Symbiotic Endozoicomonas Bacteria.</title>
        <authorList>
            <person name="Neave M.J."/>
            <person name="Apprill A."/>
            <person name="Voolstra C.R."/>
        </authorList>
    </citation>
    <scope>NUCLEOTIDE SEQUENCE [LARGE SCALE GENOMIC DNA]</scope>
    <source>
        <strain evidence="6 7">DSM 22380</strain>
    </source>
</reference>
<feature type="compositionally biased region" description="Polar residues" evidence="4">
    <location>
        <begin position="98"/>
        <end position="112"/>
    </location>
</feature>
<evidence type="ECO:0000256" key="1">
    <source>
        <dbReference type="ARBA" id="ARBA00023015"/>
    </source>
</evidence>
<dbReference type="PANTHER" id="PTHR47894:SF1">
    <property type="entry name" value="HTH-TYPE TRANSCRIPTIONAL REGULATOR VQSM"/>
    <property type="match status" value="1"/>
</dbReference>
<dbReference type="SMART" id="SM00342">
    <property type="entry name" value="HTH_ARAC"/>
    <property type="match status" value="1"/>
</dbReference>
<evidence type="ECO:0000259" key="5">
    <source>
        <dbReference type="PROSITE" id="PS01124"/>
    </source>
</evidence>
<dbReference type="InterPro" id="IPR018060">
    <property type="entry name" value="HTH_AraC"/>
</dbReference>
<dbReference type="AlphaFoldDB" id="A0A081KA90"/>
<keyword evidence="3" id="KW-0804">Transcription</keyword>
<dbReference type="GO" id="GO:0003700">
    <property type="term" value="F:DNA-binding transcription factor activity"/>
    <property type="evidence" value="ECO:0007669"/>
    <property type="project" value="InterPro"/>
</dbReference>
<dbReference type="Proteomes" id="UP000027997">
    <property type="component" value="Unassembled WGS sequence"/>
</dbReference>